<keyword evidence="2" id="KW-0805">Transcription regulation</keyword>
<evidence type="ECO:0000256" key="2">
    <source>
        <dbReference type="ARBA" id="ARBA00023015"/>
    </source>
</evidence>
<organism evidence="6 7">
    <name type="scientific">Salmonella enterica</name>
    <name type="common">Salmonella choleraesuis</name>
    <dbReference type="NCBI Taxonomy" id="28901"/>
    <lineage>
        <taxon>Bacteria</taxon>
        <taxon>Pseudomonadati</taxon>
        <taxon>Pseudomonadota</taxon>
        <taxon>Gammaproteobacteria</taxon>
        <taxon>Enterobacterales</taxon>
        <taxon>Enterobacteriaceae</taxon>
        <taxon>Salmonella</taxon>
    </lineage>
</organism>
<dbReference type="EMBL" id="QDLQ01000001">
    <property type="protein sequence ID" value="PVJ00718.1"/>
    <property type="molecule type" value="Genomic_DNA"/>
</dbReference>
<dbReference type="SUPFAM" id="SSF47413">
    <property type="entry name" value="lambda repressor-like DNA-binding domains"/>
    <property type="match status" value="1"/>
</dbReference>
<dbReference type="Pfam" id="PF13693">
    <property type="entry name" value="HTH_35"/>
    <property type="match status" value="1"/>
</dbReference>
<dbReference type="InterPro" id="IPR010982">
    <property type="entry name" value="Lambda_DNA-bd_dom_sf"/>
</dbReference>
<evidence type="ECO:0000313" key="7">
    <source>
        <dbReference type="Proteomes" id="UP000245912"/>
    </source>
</evidence>
<proteinExistence type="inferred from homology"/>
<evidence type="ECO:0000259" key="5">
    <source>
        <dbReference type="Pfam" id="PF13693"/>
    </source>
</evidence>
<accession>A0A2T8TGF0</accession>
<comment type="caution">
    <text evidence="6">The sequence shown here is derived from an EMBL/GenBank/DDBJ whole genome shotgun (WGS) entry which is preliminary data.</text>
</comment>
<evidence type="ECO:0000256" key="4">
    <source>
        <dbReference type="ARBA" id="ARBA00023163"/>
    </source>
</evidence>
<gene>
    <name evidence="6" type="ORF">C4860_00435</name>
</gene>
<dbReference type="Proteomes" id="UP000245912">
    <property type="component" value="Unassembled WGS sequence"/>
</dbReference>
<reference evidence="6 7" key="1">
    <citation type="submission" date="2018-04" db="EMBL/GenBank/DDBJ databases">
        <title>Serotype diversity and antimicrobial resistance among Salmonella enterica isolated from patients at an equine referral hospital.</title>
        <authorList>
            <person name="Leon I.M."/>
            <person name="Lawhon S.D."/>
            <person name="Norman K.N."/>
            <person name="Threadgill D.S."/>
            <person name="Ohta N."/>
            <person name="Vinasco J."/>
            <person name="Scott H.M."/>
        </authorList>
    </citation>
    <scope>NUCLEOTIDE SEQUENCE [LARGE SCALE GENOMIC DNA]</scope>
    <source>
        <strain evidence="6 7">235</strain>
    </source>
</reference>
<keyword evidence="4" id="KW-0804">Transcription</keyword>
<sequence>MIMMQPDWHSADIIAALKKRGTSLTALSRNSGLAEDREKTSEARQAVIHKMTKKSTNNSISRKKVSPFHSHKTVVISLLPYAVVDSAQSFMT</sequence>
<name>A0A2T8TGF0_SALER</name>
<comment type="similarity">
    <text evidence="1">Belongs to the ner transcriptional regulatory family.</text>
</comment>
<feature type="domain" description="Ner winged helix-turn-helix DNA-binding" evidence="5">
    <location>
        <begin position="7"/>
        <end position="36"/>
    </location>
</feature>
<evidence type="ECO:0000256" key="1">
    <source>
        <dbReference type="ARBA" id="ARBA00006157"/>
    </source>
</evidence>
<dbReference type="AlphaFoldDB" id="A0A2T8TGF0"/>
<keyword evidence="3" id="KW-0238">DNA-binding</keyword>
<evidence type="ECO:0000313" key="6">
    <source>
        <dbReference type="EMBL" id="PVJ00718.1"/>
    </source>
</evidence>
<evidence type="ECO:0000256" key="3">
    <source>
        <dbReference type="ARBA" id="ARBA00023125"/>
    </source>
</evidence>
<protein>
    <recommendedName>
        <fullName evidence="5">Ner winged helix-turn-helix DNA-binding domain-containing protein</fullName>
    </recommendedName>
</protein>
<dbReference type="GO" id="GO:0003677">
    <property type="term" value="F:DNA binding"/>
    <property type="evidence" value="ECO:0007669"/>
    <property type="project" value="UniProtKB-KW"/>
</dbReference>
<dbReference type="RefSeq" id="WP_000605656.1">
    <property type="nucleotide sequence ID" value="NZ_CP092075.1"/>
</dbReference>
<dbReference type="InterPro" id="IPR038722">
    <property type="entry name" value="Ner_HTH_dom"/>
</dbReference>
<dbReference type="Gene3D" id="1.10.260.40">
    <property type="entry name" value="lambda repressor-like DNA-binding domains"/>
    <property type="match status" value="1"/>
</dbReference>